<reference evidence="1 2" key="1">
    <citation type="journal article" date="2017" name="Appl. Environ. Microbiol.">
        <title>Parallel evolution of two clades of a major Atlantic endemic Vibrio parahaemolyticus pathogen lineage by independent acquisition of related pathogenicity islands.</title>
        <authorList>
            <person name="Xu F."/>
            <person name="Gonzalez-Escalona N."/>
            <person name="Drees K.P."/>
            <person name="Sebra R.P."/>
            <person name="Cooper V.S."/>
            <person name="Jones S.H."/>
            <person name="Whistler C.A."/>
        </authorList>
    </citation>
    <scope>NUCLEOTIDE SEQUENCE [LARGE SCALE GENOMIC DNA]</scope>
    <source>
        <strain evidence="1 2">MAVP-3</strain>
    </source>
</reference>
<dbReference type="EMBL" id="NIXT01000576">
    <property type="protein sequence ID" value="OXE32670.1"/>
    <property type="molecule type" value="Genomic_DNA"/>
</dbReference>
<organism evidence="1 2">
    <name type="scientific">Vibrio parahaemolyticus</name>
    <dbReference type="NCBI Taxonomy" id="670"/>
    <lineage>
        <taxon>Bacteria</taxon>
        <taxon>Pseudomonadati</taxon>
        <taxon>Pseudomonadota</taxon>
        <taxon>Gammaproteobacteria</taxon>
        <taxon>Vibrionales</taxon>
        <taxon>Vibrionaceae</taxon>
        <taxon>Vibrio</taxon>
    </lineage>
</organism>
<proteinExistence type="predicted"/>
<accession>A0A227AKC7</accession>
<comment type="caution">
    <text evidence="1">The sequence shown here is derived from an EMBL/GenBank/DDBJ whole genome shotgun (WGS) entry which is preliminary data.</text>
</comment>
<sequence>MRMVSQIGQDVLKSHKEPAIEHWLRFLFWGIAFKLQSIKYEE</sequence>
<dbReference type="AlphaFoldDB" id="A0A227AKC7"/>
<evidence type="ECO:0000313" key="1">
    <source>
        <dbReference type="EMBL" id="OXE32670.1"/>
    </source>
</evidence>
<evidence type="ECO:0000313" key="2">
    <source>
        <dbReference type="Proteomes" id="UP000214596"/>
    </source>
</evidence>
<gene>
    <name evidence="1" type="ORF">CA163_11515</name>
</gene>
<name>A0A227AKC7_VIBPH</name>
<protein>
    <submittedName>
        <fullName evidence="1">Uncharacterized protein</fullName>
    </submittedName>
</protein>
<dbReference type="Proteomes" id="UP000214596">
    <property type="component" value="Unassembled WGS sequence"/>
</dbReference>